<reference evidence="2" key="1">
    <citation type="submission" date="2016-09" db="EMBL/GenBank/DDBJ databases">
        <authorList>
            <person name="Varghese N."/>
            <person name="Submissions S."/>
        </authorList>
    </citation>
    <scope>NUCLEOTIDE SEQUENCE [LARGE SCALE GENOMIC DNA]</scope>
    <source>
        <strain evidence="2">TNe-862</strain>
    </source>
</reference>
<dbReference type="AlphaFoldDB" id="A0A1G6X502"/>
<evidence type="ECO:0000313" key="1">
    <source>
        <dbReference type="EMBL" id="SDD72447.1"/>
    </source>
</evidence>
<dbReference type="OrthoDB" id="8966230at2"/>
<keyword evidence="2" id="KW-1185">Reference proteome</keyword>
<dbReference type="Proteomes" id="UP000198908">
    <property type="component" value="Unassembled WGS sequence"/>
</dbReference>
<dbReference type="EMBL" id="FMYQ01000024">
    <property type="protein sequence ID" value="SDD72447.1"/>
    <property type="molecule type" value="Genomic_DNA"/>
</dbReference>
<evidence type="ECO:0000313" key="2">
    <source>
        <dbReference type="Proteomes" id="UP000198908"/>
    </source>
</evidence>
<protein>
    <submittedName>
        <fullName evidence="1">Uncharacterized protein</fullName>
    </submittedName>
</protein>
<organism evidence="1 2">
    <name type="scientific">Paraburkholderia lycopersici</name>
    <dbReference type="NCBI Taxonomy" id="416944"/>
    <lineage>
        <taxon>Bacteria</taxon>
        <taxon>Pseudomonadati</taxon>
        <taxon>Pseudomonadota</taxon>
        <taxon>Betaproteobacteria</taxon>
        <taxon>Burkholderiales</taxon>
        <taxon>Burkholderiaceae</taxon>
        <taxon>Paraburkholderia</taxon>
    </lineage>
</organism>
<sequence>MIKNVGTAENIRMEILRRVQGSADLGDSCRDCDIPVPRKVDPAGNGGCNWVIDELRVAQECVSPLKAVIAEMMREYDLA</sequence>
<proteinExistence type="predicted"/>
<dbReference type="STRING" id="416944.SAMN05421548_12456"/>
<name>A0A1G6X502_9BURK</name>
<accession>A0A1G6X502</accession>
<dbReference type="RefSeq" id="WP_092001986.1">
    <property type="nucleotide sequence ID" value="NZ_FMYQ01000024.1"/>
</dbReference>
<gene>
    <name evidence="1" type="ORF">SAMN05421548_12456</name>
</gene>